<proteinExistence type="predicted"/>
<evidence type="ECO:0000256" key="2">
    <source>
        <dbReference type="ARBA" id="ARBA00022448"/>
    </source>
</evidence>
<dbReference type="InterPro" id="IPR045111">
    <property type="entry name" value="Vps41/Vps8"/>
</dbReference>
<keyword evidence="4" id="KW-0862">Zinc</keyword>
<dbReference type="InterPro" id="IPR057780">
    <property type="entry name" value="Beta-prop_Vps41"/>
</dbReference>
<dbReference type="Pfam" id="PF23556">
    <property type="entry name" value="TPR_Vps41"/>
    <property type="match status" value="1"/>
</dbReference>
<dbReference type="InterPro" id="IPR000547">
    <property type="entry name" value="Clathrin_H-chain/VPS_repeat"/>
</dbReference>
<evidence type="ECO:0000256" key="7">
    <source>
        <dbReference type="PROSITE-ProRule" id="PRU00175"/>
    </source>
</evidence>
<feature type="domain" description="RING-type" evidence="10">
    <location>
        <begin position="800"/>
        <end position="841"/>
    </location>
</feature>
<sequence>MEEKEAKEADDENSEEEEEEELPKLKYARLTNDLTGILANHPATCISVHPKFICIGTMWGSIHLLDHQGNIVRSAKELKGHSVSINKISIDERGDYIASCSDDGIVHISGLYTSDGDHDVTIGRLVKSVAIDPYYHKSNSHKRFITGDERLIIHEKALLYGFKSEFISDAEGYVQNITWSKQFVAWASDIGVRVYDVENKCSLGLMQWTKNPKAMPQNFRCNMSWLNGTTLLIGWVDMVRVCTIRKRQPWEKNEKKNFPDYLVEPIYTFTTDFYISGIAALEEPSQEQKSEINLVLLGFSKELDEDGNSKRPTLQIVQPAGNDYVEVARPDELMLREYKTYKCNDYHLESVPGENRYFIVSPRDVVIASLYDANDKVAWLVEHEMYEAALEAVKESQKFTMLEVGRSYINYLLNKKQFEKAGEMCLKILGKDRKLWEEEVYKFAQITQLKAISPYLPKGDYKLDPHIYEMVLYEYLKTDPPGFLNLVKEWSPTLYHVPAVVNTVLEQVLVSSGDKVILLEALAILYTHEKKYDKALATCLKVRNKDIFNLIRKHKLYSSIHDMVEPLMELDPEQAVSLFLDNYCVPVVVVVEKLQGNKFFLHKYLDALDKKDGKGEISRNYHGMLLELHADFDRDKLLPFLRRSDHYPIQHALNICQERRLFPEMVHLLARMGNTKEALVLMMEQLRDIQQAIDFCKEQDDQELWEDLIERSLDKPDFITYLLQNIGTAIDPSHLVKRIAPGLCIQGLKNSLGKMMKDYRLQVSVQEGYKKILVSDYFNLQSKLINAHKRGIRLDDEQICGACNERTIHRGNSPSNLVIFFCRHVFHEDCLQFVNSCRICDSQSAK</sequence>
<dbReference type="PROSITE" id="PS50089">
    <property type="entry name" value="ZF_RING_2"/>
    <property type="match status" value="1"/>
</dbReference>
<dbReference type="InterPro" id="IPR016024">
    <property type="entry name" value="ARM-type_fold"/>
</dbReference>
<feature type="region of interest" description="Disordered" evidence="9">
    <location>
        <begin position="1"/>
        <end position="25"/>
    </location>
</feature>
<reference evidence="11" key="1">
    <citation type="journal article" date="2024" name="Gigascience">
        <title>Chromosome-level genome of the poultry shaft louse Menopon gallinae provides insight into the host-switching and adaptive evolution of parasitic lice.</title>
        <authorList>
            <person name="Xu Y."/>
            <person name="Ma L."/>
            <person name="Liu S."/>
            <person name="Liang Y."/>
            <person name="Liu Q."/>
            <person name="He Z."/>
            <person name="Tian L."/>
            <person name="Duan Y."/>
            <person name="Cai W."/>
            <person name="Li H."/>
            <person name="Song F."/>
        </authorList>
    </citation>
    <scope>NUCLEOTIDE SEQUENCE</scope>
    <source>
        <strain evidence="11">Cailab_2023a</strain>
    </source>
</reference>
<keyword evidence="3 7" id="KW-0479">Metal-binding</keyword>
<dbReference type="GO" id="GO:0016236">
    <property type="term" value="P:macroautophagy"/>
    <property type="evidence" value="ECO:0007669"/>
    <property type="project" value="TreeGrafter"/>
</dbReference>
<dbReference type="GO" id="GO:0006623">
    <property type="term" value="P:protein targeting to vacuole"/>
    <property type="evidence" value="ECO:0007669"/>
    <property type="project" value="InterPro"/>
</dbReference>
<evidence type="ECO:0000256" key="4">
    <source>
        <dbReference type="ARBA" id="ARBA00022833"/>
    </source>
</evidence>
<dbReference type="GO" id="GO:0005770">
    <property type="term" value="C:late endosome"/>
    <property type="evidence" value="ECO:0007669"/>
    <property type="project" value="TreeGrafter"/>
</dbReference>
<dbReference type="Gene3D" id="1.25.40.10">
    <property type="entry name" value="Tetratricopeptide repeat domain"/>
    <property type="match status" value="1"/>
</dbReference>
<comment type="caution">
    <text evidence="11">The sequence shown here is derived from an EMBL/GenBank/DDBJ whole genome shotgun (WGS) entry which is preliminary data.</text>
</comment>
<keyword evidence="3 7" id="KW-0863">Zinc-finger</keyword>
<name>A0AAW2I0I5_9NEOP</name>
<evidence type="ECO:0000313" key="11">
    <source>
        <dbReference type="EMBL" id="KAL0275468.1"/>
    </source>
</evidence>
<evidence type="ECO:0000256" key="1">
    <source>
        <dbReference type="ARBA" id="ARBA00004371"/>
    </source>
</evidence>
<evidence type="ECO:0000256" key="5">
    <source>
        <dbReference type="ARBA" id="ARBA00022927"/>
    </source>
</evidence>
<keyword evidence="6" id="KW-0458">Lysosome</keyword>
<organism evidence="11">
    <name type="scientific">Menopon gallinae</name>
    <name type="common">poultry shaft louse</name>
    <dbReference type="NCBI Taxonomy" id="328185"/>
    <lineage>
        <taxon>Eukaryota</taxon>
        <taxon>Metazoa</taxon>
        <taxon>Ecdysozoa</taxon>
        <taxon>Arthropoda</taxon>
        <taxon>Hexapoda</taxon>
        <taxon>Insecta</taxon>
        <taxon>Pterygota</taxon>
        <taxon>Neoptera</taxon>
        <taxon>Paraneoptera</taxon>
        <taxon>Psocodea</taxon>
        <taxon>Troctomorpha</taxon>
        <taxon>Phthiraptera</taxon>
        <taxon>Amblycera</taxon>
        <taxon>Menoponidae</taxon>
        <taxon>Menopon</taxon>
    </lineage>
</organism>
<dbReference type="InterPro" id="IPR036322">
    <property type="entry name" value="WD40_repeat_dom_sf"/>
</dbReference>
<dbReference type="GO" id="GO:0005764">
    <property type="term" value="C:lysosome"/>
    <property type="evidence" value="ECO:0007669"/>
    <property type="project" value="UniProtKB-SubCell"/>
</dbReference>
<dbReference type="Gene3D" id="2.130.10.10">
    <property type="entry name" value="YVTN repeat-like/Quinoprotein amine dehydrogenase"/>
    <property type="match status" value="1"/>
</dbReference>
<dbReference type="GO" id="GO:0030897">
    <property type="term" value="C:HOPS complex"/>
    <property type="evidence" value="ECO:0007669"/>
    <property type="project" value="TreeGrafter"/>
</dbReference>
<evidence type="ECO:0000256" key="6">
    <source>
        <dbReference type="ARBA" id="ARBA00023228"/>
    </source>
</evidence>
<dbReference type="PROSITE" id="PS50236">
    <property type="entry name" value="CHCR"/>
    <property type="match status" value="1"/>
</dbReference>
<evidence type="ECO:0000256" key="8">
    <source>
        <dbReference type="PROSITE-ProRule" id="PRU01006"/>
    </source>
</evidence>
<dbReference type="InterPro" id="IPR015943">
    <property type="entry name" value="WD40/YVTN_repeat-like_dom_sf"/>
</dbReference>
<keyword evidence="2" id="KW-0813">Transport</keyword>
<evidence type="ECO:0000256" key="3">
    <source>
        <dbReference type="ARBA" id="ARBA00022771"/>
    </source>
</evidence>
<feature type="repeat" description="CHCR" evidence="8">
    <location>
        <begin position="567"/>
        <end position="721"/>
    </location>
</feature>
<evidence type="ECO:0000259" key="10">
    <source>
        <dbReference type="PROSITE" id="PS50089"/>
    </source>
</evidence>
<accession>A0AAW2I0I5</accession>
<dbReference type="Pfam" id="PF23411">
    <property type="entry name" value="Beta-prop_Vps41"/>
    <property type="match status" value="1"/>
</dbReference>
<feature type="compositionally biased region" description="Acidic residues" evidence="9">
    <location>
        <begin position="8"/>
        <end position="21"/>
    </location>
</feature>
<comment type="subcellular location">
    <subcellularLocation>
        <location evidence="1">Lysosome</location>
    </subcellularLocation>
</comment>
<dbReference type="EMBL" id="JARGDH010000002">
    <property type="protein sequence ID" value="KAL0275468.1"/>
    <property type="molecule type" value="Genomic_DNA"/>
</dbReference>
<keyword evidence="5" id="KW-0653">Protein transport</keyword>
<dbReference type="PANTHER" id="PTHR12616:SF1">
    <property type="entry name" value="VACUOLAR PROTEIN SORTING-ASSOCIATED PROTEIN 41 HOMOLOG"/>
    <property type="match status" value="1"/>
</dbReference>
<dbReference type="SUPFAM" id="SSF57850">
    <property type="entry name" value="RING/U-box"/>
    <property type="match status" value="1"/>
</dbReference>
<dbReference type="InterPro" id="IPR001841">
    <property type="entry name" value="Znf_RING"/>
</dbReference>
<dbReference type="SUPFAM" id="SSF50978">
    <property type="entry name" value="WD40 repeat-like"/>
    <property type="match status" value="1"/>
</dbReference>
<dbReference type="PANTHER" id="PTHR12616">
    <property type="entry name" value="VACUOLAR PROTEIN SORTING VPS41"/>
    <property type="match status" value="1"/>
</dbReference>
<evidence type="ECO:0000256" key="9">
    <source>
        <dbReference type="SAM" id="MobiDB-lite"/>
    </source>
</evidence>
<dbReference type="GO" id="GO:0008270">
    <property type="term" value="F:zinc ion binding"/>
    <property type="evidence" value="ECO:0007669"/>
    <property type="project" value="UniProtKB-KW"/>
</dbReference>
<dbReference type="GO" id="GO:0034058">
    <property type="term" value="P:endosomal vesicle fusion"/>
    <property type="evidence" value="ECO:0007669"/>
    <property type="project" value="TreeGrafter"/>
</dbReference>
<dbReference type="SUPFAM" id="SSF48371">
    <property type="entry name" value="ARM repeat"/>
    <property type="match status" value="1"/>
</dbReference>
<dbReference type="InterPro" id="IPR011990">
    <property type="entry name" value="TPR-like_helical_dom_sf"/>
</dbReference>
<gene>
    <name evidence="11" type="ORF">PYX00_003307</name>
</gene>
<dbReference type="SMART" id="SM00299">
    <property type="entry name" value="CLH"/>
    <property type="match status" value="1"/>
</dbReference>
<protein>
    <recommendedName>
        <fullName evidence="10">RING-type domain-containing protein</fullName>
    </recommendedName>
</protein>
<dbReference type="GO" id="GO:0009267">
    <property type="term" value="P:cellular response to starvation"/>
    <property type="evidence" value="ECO:0007669"/>
    <property type="project" value="TreeGrafter"/>
</dbReference>
<dbReference type="AlphaFoldDB" id="A0AAW2I0I5"/>